<protein>
    <submittedName>
        <fullName evidence="2">Uncharacterized protein</fullName>
    </submittedName>
</protein>
<reference evidence="2" key="1">
    <citation type="submission" date="2021-02" db="EMBL/GenBank/DDBJ databases">
        <title>Psilocybe cubensis genome.</title>
        <authorList>
            <person name="Mckernan K.J."/>
            <person name="Crawford S."/>
            <person name="Trippe A."/>
            <person name="Kane L.T."/>
            <person name="Mclaughlin S."/>
        </authorList>
    </citation>
    <scope>NUCLEOTIDE SEQUENCE [LARGE SCALE GENOMIC DNA]</scope>
    <source>
        <strain evidence="2">MGC-MH-2018</strain>
    </source>
</reference>
<feature type="region of interest" description="Disordered" evidence="1">
    <location>
        <begin position="659"/>
        <end position="681"/>
    </location>
</feature>
<feature type="compositionally biased region" description="Basic and acidic residues" evidence="1">
    <location>
        <begin position="663"/>
        <end position="681"/>
    </location>
</feature>
<dbReference type="AlphaFoldDB" id="A0A8H8CK86"/>
<feature type="region of interest" description="Disordered" evidence="1">
    <location>
        <begin position="469"/>
        <end position="498"/>
    </location>
</feature>
<gene>
    <name evidence="2" type="ORF">JR316_006703</name>
</gene>
<feature type="region of interest" description="Disordered" evidence="1">
    <location>
        <begin position="86"/>
        <end position="105"/>
    </location>
</feature>
<feature type="compositionally biased region" description="Polar residues" evidence="1">
    <location>
        <begin position="26"/>
        <end position="35"/>
    </location>
</feature>
<accession>A0A8H8CK86</accession>
<evidence type="ECO:0000313" key="2">
    <source>
        <dbReference type="EMBL" id="KAG5168110.1"/>
    </source>
</evidence>
<organism evidence="2">
    <name type="scientific">Psilocybe cubensis</name>
    <name type="common">Psychedelic mushroom</name>
    <name type="synonym">Stropharia cubensis</name>
    <dbReference type="NCBI Taxonomy" id="181762"/>
    <lineage>
        <taxon>Eukaryota</taxon>
        <taxon>Fungi</taxon>
        <taxon>Dikarya</taxon>
        <taxon>Basidiomycota</taxon>
        <taxon>Agaricomycotina</taxon>
        <taxon>Agaricomycetes</taxon>
        <taxon>Agaricomycetidae</taxon>
        <taxon>Agaricales</taxon>
        <taxon>Agaricineae</taxon>
        <taxon>Strophariaceae</taxon>
        <taxon>Psilocybe</taxon>
    </lineage>
</organism>
<feature type="region of interest" description="Disordered" evidence="1">
    <location>
        <begin position="1"/>
        <end position="46"/>
    </location>
</feature>
<sequence length="681" mass="74252">MTAWDPRGEKKVKRTRGNPYERPSKGSGQYQTKPTQDIDHQELEDNPDDIVKFLEALQVGLPSNAAQVNTLVGSSQIYSTIAESRSLDDTTPASEDHNTLSADGQKGCDTLIERLPGSSTTSANSDGQTVNALRKGKQVNRTPITKLADSQPLTGLADESHFLAFEPIDILGDVSTELVWEPVNDDEQPLNSYKGIITLEQPPQQDQELVDVGTKILKATYRQIPEHVVEALAEDTGRQMAAIWDMEIGKNSTIDELESIVQTLLANVIRDSGMYLIGEIAQWEPTNPKEALPVPTTTGSLDTPDMEIDDDDILVRYAQEQEIRDRHLVSSFQEEQQEPEQIELNWIQEQERQLEEGCIYTTNLVVDILNAAASGELPGIVVQEEISQAQQFVDSATAFIHHTVTTNQGTVVEAVGTVRKYLVNKLQSASLRIEVSLAMEEQLPSAPMVSHPAYELHYQDPLLDSNMDEVSASATPTSTLPPRLIKPPSASAVEEPSKTLPLPEEVDNSFHKAHQNAGHDQNEVVRSDGNVEKEEETRIGEDALLCLVHPTLSNDVETSAGVDHGEGQSGLGHGVSAEDPPLEFVNTQPLGHGCLKAMPKVAVGESTPNGGLDDSEEKSVKAEIDGTATQNSEDSAGHQALEDQGVEVLEEIGAVPVLDAEVDLGRLDDRASHTERTSKKR</sequence>
<name>A0A8H8CK86_PSICU</name>
<comment type="caution">
    <text evidence="2">The sequence shown here is derived from an EMBL/GenBank/DDBJ whole genome shotgun (WGS) entry which is preliminary data.</text>
</comment>
<feature type="region of interest" description="Disordered" evidence="1">
    <location>
        <begin position="605"/>
        <end position="639"/>
    </location>
</feature>
<proteinExistence type="predicted"/>
<dbReference type="EMBL" id="JAFIQS010000006">
    <property type="protein sequence ID" value="KAG5168110.1"/>
    <property type="molecule type" value="Genomic_DNA"/>
</dbReference>
<feature type="region of interest" description="Disordered" evidence="1">
    <location>
        <begin position="557"/>
        <end position="578"/>
    </location>
</feature>
<evidence type="ECO:0000256" key="1">
    <source>
        <dbReference type="SAM" id="MobiDB-lite"/>
    </source>
</evidence>